<dbReference type="Proteomes" id="UP000633136">
    <property type="component" value="Unassembled WGS sequence"/>
</dbReference>
<protein>
    <recommendedName>
        <fullName evidence="2">SseB protein N-terminal domain-containing protein</fullName>
    </recommendedName>
</protein>
<reference evidence="3" key="1">
    <citation type="journal article" date="2014" name="Int. J. Syst. Evol. Microbiol.">
        <title>Complete genome sequence of Corynebacterium casei LMG S-19264T (=DSM 44701T), isolated from a smear-ripened cheese.</title>
        <authorList>
            <consortium name="US DOE Joint Genome Institute (JGI-PGF)"/>
            <person name="Walter F."/>
            <person name="Albersmeier A."/>
            <person name="Kalinowski J."/>
            <person name="Ruckert C."/>
        </authorList>
    </citation>
    <scope>NUCLEOTIDE SEQUENCE</scope>
    <source>
        <strain evidence="3">CGMCC 1.15388</strain>
    </source>
</reference>
<dbReference type="EMBL" id="BMIS01000002">
    <property type="protein sequence ID" value="GGE61248.1"/>
    <property type="molecule type" value="Genomic_DNA"/>
</dbReference>
<keyword evidence="4" id="KW-1185">Reference proteome</keyword>
<evidence type="ECO:0000313" key="3">
    <source>
        <dbReference type="EMBL" id="GGE61248.1"/>
    </source>
</evidence>
<organism evidence="3 4">
    <name type="scientific">Nesterenkonia cremea</name>
    <dbReference type="NCBI Taxonomy" id="1882340"/>
    <lineage>
        <taxon>Bacteria</taxon>
        <taxon>Bacillati</taxon>
        <taxon>Actinomycetota</taxon>
        <taxon>Actinomycetes</taxon>
        <taxon>Micrococcales</taxon>
        <taxon>Micrococcaceae</taxon>
        <taxon>Nesterenkonia</taxon>
    </lineage>
</organism>
<dbReference type="Pfam" id="PF07179">
    <property type="entry name" value="SseB"/>
    <property type="match status" value="1"/>
</dbReference>
<reference evidence="3" key="2">
    <citation type="submission" date="2020-09" db="EMBL/GenBank/DDBJ databases">
        <authorList>
            <person name="Sun Q."/>
            <person name="Zhou Y."/>
        </authorList>
    </citation>
    <scope>NUCLEOTIDE SEQUENCE</scope>
    <source>
        <strain evidence="3">CGMCC 1.15388</strain>
    </source>
</reference>
<dbReference type="InterPro" id="IPR009839">
    <property type="entry name" value="SseB_N"/>
</dbReference>
<evidence type="ECO:0000259" key="2">
    <source>
        <dbReference type="Pfam" id="PF07179"/>
    </source>
</evidence>
<evidence type="ECO:0000256" key="1">
    <source>
        <dbReference type="SAM" id="MobiDB-lite"/>
    </source>
</evidence>
<name>A0A917EMG0_9MICC</name>
<comment type="caution">
    <text evidence="3">The sequence shown here is derived from an EMBL/GenBank/DDBJ whole genome shotgun (WGS) entry which is preliminary data.</text>
</comment>
<proteinExistence type="predicted"/>
<dbReference type="RefSeq" id="WP_188682578.1">
    <property type="nucleotide sequence ID" value="NZ_BMIS01000002.1"/>
</dbReference>
<feature type="region of interest" description="Disordered" evidence="1">
    <location>
        <begin position="16"/>
        <end position="38"/>
    </location>
</feature>
<accession>A0A917EMG0</accession>
<sequence>MSGNELPGHIAALLQRQNRDEDGHAADSAGITWEGRDLSGEGNPLHTFDGDDGLAAPSLVRAREALIAGEAAEADFVAALAGVRLFVPVLATGEGDAEHGDKQSDISLISIRSKDGRRTMPVFSSVEALTGWHSEARPVAAETERVMLAALAEDAELVVLDPGSELAFVVRTPAVTALAQGKQWTPAYADMEVAQALEGILPECPGVQRLEVRPAQGIASVTVSGRPVAGGGAGPELLVGVVPEHSLDEVDVRLALASVQAALGDLQLLRERADSVTLTVLPQQPPR</sequence>
<gene>
    <name evidence="3" type="ORF">GCM10011401_05200</name>
</gene>
<feature type="domain" description="SseB protein N-terminal" evidence="2">
    <location>
        <begin position="65"/>
        <end position="176"/>
    </location>
</feature>
<evidence type="ECO:0000313" key="4">
    <source>
        <dbReference type="Proteomes" id="UP000633136"/>
    </source>
</evidence>
<dbReference type="AlphaFoldDB" id="A0A917EMG0"/>